<evidence type="ECO:0000313" key="2">
    <source>
        <dbReference type="Proteomes" id="UP000028725"/>
    </source>
</evidence>
<protein>
    <submittedName>
        <fullName evidence="1">Uncharacterized protein</fullName>
    </submittedName>
</protein>
<sequence length="47" mass="5180">MRFEPLPPPTQAEVEKLLKGVRHRVLQLVENGADEAEEAARGLLPSS</sequence>
<comment type="caution">
    <text evidence="1">The sequence shown here is derived from an EMBL/GenBank/DDBJ whole genome shotgun (WGS) entry which is preliminary data.</text>
</comment>
<dbReference type="Proteomes" id="UP000028725">
    <property type="component" value="Unassembled WGS sequence"/>
</dbReference>
<accession>A0A085VSU7</accession>
<keyword evidence="2" id="KW-1185">Reference proteome</keyword>
<evidence type="ECO:0000313" key="1">
    <source>
        <dbReference type="EMBL" id="KFE58510.1"/>
    </source>
</evidence>
<dbReference type="EMBL" id="JMCB01000036">
    <property type="protein sequence ID" value="KFE58510.1"/>
    <property type="molecule type" value="Genomic_DNA"/>
</dbReference>
<gene>
    <name evidence="1" type="ORF">DB31_6260</name>
</gene>
<proteinExistence type="predicted"/>
<name>A0A085VSU7_9BACT</name>
<dbReference type="AlphaFoldDB" id="A0A085VSU7"/>
<reference evidence="1 2" key="1">
    <citation type="submission" date="2014-04" db="EMBL/GenBank/DDBJ databases">
        <title>Genome assembly of Hyalangium minutum DSM 14724.</title>
        <authorList>
            <person name="Sharma G."/>
            <person name="Subramanian S."/>
        </authorList>
    </citation>
    <scope>NUCLEOTIDE SEQUENCE [LARGE SCALE GENOMIC DNA]</scope>
    <source>
        <strain evidence="1 2">DSM 14724</strain>
    </source>
</reference>
<organism evidence="1 2">
    <name type="scientific">Hyalangium minutum</name>
    <dbReference type="NCBI Taxonomy" id="394096"/>
    <lineage>
        <taxon>Bacteria</taxon>
        <taxon>Pseudomonadati</taxon>
        <taxon>Myxococcota</taxon>
        <taxon>Myxococcia</taxon>
        <taxon>Myxococcales</taxon>
        <taxon>Cystobacterineae</taxon>
        <taxon>Archangiaceae</taxon>
        <taxon>Hyalangium</taxon>
    </lineage>
</organism>